<evidence type="ECO:0000256" key="1">
    <source>
        <dbReference type="SAM" id="MobiDB-lite"/>
    </source>
</evidence>
<dbReference type="AlphaFoldDB" id="A0A5B7EWV3"/>
<evidence type="ECO:0000313" key="2">
    <source>
        <dbReference type="EMBL" id="MPC37656.1"/>
    </source>
</evidence>
<keyword evidence="3" id="KW-1185">Reference proteome</keyword>
<reference evidence="2 3" key="1">
    <citation type="submission" date="2019-05" db="EMBL/GenBank/DDBJ databases">
        <title>Another draft genome of Portunus trituberculatus and its Hox gene families provides insights of decapod evolution.</title>
        <authorList>
            <person name="Jeong J.-H."/>
            <person name="Song I."/>
            <person name="Kim S."/>
            <person name="Choi T."/>
            <person name="Kim D."/>
            <person name="Ryu S."/>
            <person name="Kim W."/>
        </authorList>
    </citation>
    <scope>NUCLEOTIDE SEQUENCE [LARGE SCALE GENOMIC DNA]</scope>
    <source>
        <tissue evidence="2">Muscle</tissue>
    </source>
</reference>
<sequence>MGDNISAHPGRDASDWVEAGERGGLLPPVFSWVMTASRWPSLPGGGPPKPPAAAGPCRNNKSDYAYNSGEK</sequence>
<gene>
    <name evidence="2" type="ORF">E2C01_031143</name>
</gene>
<feature type="region of interest" description="Disordered" evidence="1">
    <location>
        <begin position="37"/>
        <end position="71"/>
    </location>
</feature>
<accession>A0A5B7EWV3</accession>
<organism evidence="2 3">
    <name type="scientific">Portunus trituberculatus</name>
    <name type="common">Swimming crab</name>
    <name type="synonym">Neptunus trituberculatus</name>
    <dbReference type="NCBI Taxonomy" id="210409"/>
    <lineage>
        <taxon>Eukaryota</taxon>
        <taxon>Metazoa</taxon>
        <taxon>Ecdysozoa</taxon>
        <taxon>Arthropoda</taxon>
        <taxon>Crustacea</taxon>
        <taxon>Multicrustacea</taxon>
        <taxon>Malacostraca</taxon>
        <taxon>Eumalacostraca</taxon>
        <taxon>Eucarida</taxon>
        <taxon>Decapoda</taxon>
        <taxon>Pleocyemata</taxon>
        <taxon>Brachyura</taxon>
        <taxon>Eubrachyura</taxon>
        <taxon>Portunoidea</taxon>
        <taxon>Portunidae</taxon>
        <taxon>Portuninae</taxon>
        <taxon>Portunus</taxon>
    </lineage>
</organism>
<comment type="caution">
    <text evidence="2">The sequence shown here is derived from an EMBL/GenBank/DDBJ whole genome shotgun (WGS) entry which is preliminary data.</text>
</comment>
<feature type="region of interest" description="Disordered" evidence="1">
    <location>
        <begin position="1"/>
        <end position="21"/>
    </location>
</feature>
<evidence type="ECO:0000313" key="3">
    <source>
        <dbReference type="Proteomes" id="UP000324222"/>
    </source>
</evidence>
<name>A0A5B7EWV3_PORTR</name>
<proteinExistence type="predicted"/>
<protein>
    <submittedName>
        <fullName evidence="2">Uncharacterized protein</fullName>
    </submittedName>
</protein>
<dbReference type="Proteomes" id="UP000324222">
    <property type="component" value="Unassembled WGS sequence"/>
</dbReference>
<dbReference type="EMBL" id="VSRR010003844">
    <property type="protein sequence ID" value="MPC37656.1"/>
    <property type="molecule type" value="Genomic_DNA"/>
</dbReference>